<dbReference type="Gene3D" id="3.30.300.210">
    <property type="entry name" value="Nutrient germinant receptor protein C, domain 3"/>
    <property type="match status" value="1"/>
</dbReference>
<reference evidence="10 11" key="1">
    <citation type="submission" date="2019-04" db="EMBL/GenBank/DDBJ databases">
        <title>Bacillus caeni sp. nov., a bacterium isolated from mangrove sediment.</title>
        <authorList>
            <person name="Huang H."/>
            <person name="Mo K."/>
            <person name="Hu Y."/>
        </authorList>
    </citation>
    <scope>NUCLEOTIDE SEQUENCE [LARGE SCALE GENOMIC DNA]</scope>
    <source>
        <strain evidence="10 11">HB172195</strain>
    </source>
</reference>
<evidence type="ECO:0000256" key="6">
    <source>
        <dbReference type="ARBA" id="ARBA00023139"/>
    </source>
</evidence>
<dbReference type="InterPro" id="IPR038501">
    <property type="entry name" value="Spore_GerAC_C_sf"/>
</dbReference>
<evidence type="ECO:0000313" key="10">
    <source>
        <dbReference type="EMBL" id="TLS37084.1"/>
    </source>
</evidence>
<evidence type="ECO:0000256" key="1">
    <source>
        <dbReference type="ARBA" id="ARBA00004635"/>
    </source>
</evidence>
<dbReference type="InterPro" id="IPR057336">
    <property type="entry name" value="GerAC_N"/>
</dbReference>
<evidence type="ECO:0000259" key="8">
    <source>
        <dbReference type="Pfam" id="PF05504"/>
    </source>
</evidence>
<sequence>MTLLVRRNSMRKLRIIVLVMLLFILSSCGGAENIQELTYVVAIGVDYDEEAKQYLIYTMALDFSGVAKQEGQKQSQSVPIWIGKAKGHTVSEAISGLQKSTQPKLYLKHVKTFLFSEKVLQTKLSDVLGDIGRLDFFRQSDYLFGTDSSIEDIFSTRALFDFPPNYSILLKPLGEETENYLKHIPYREFISRFYEPVGASYIPAIGVKKSWEKNRSKYPGLTIKGAYFYEDQGFTGYKSIRSIKGIRWSEKEEMENTYTLGDKEKPHTVVKITTSDLKVKVRKNKDKPVFDLFIKGEADILESLQKVSESKIQEDLEKTIKEEIDGTFKEGLAIKTDVLRIGTKWFRNNKNEYLAFRERHQLEPFYLDENSIRNIRVKVKLHSTYNYKLKTRTNIWDMKSIYMRD</sequence>
<keyword evidence="11" id="KW-1185">Reference proteome</keyword>
<protein>
    <recommendedName>
        <fullName evidence="12">Ger(X)C family spore germination protein</fullName>
    </recommendedName>
</protein>
<dbReference type="Pfam" id="PF05504">
    <property type="entry name" value="Spore_GerAC"/>
    <property type="match status" value="1"/>
</dbReference>
<dbReference type="GO" id="GO:0009847">
    <property type="term" value="P:spore germination"/>
    <property type="evidence" value="ECO:0007669"/>
    <property type="project" value="InterPro"/>
</dbReference>
<dbReference type="Proteomes" id="UP000308230">
    <property type="component" value="Unassembled WGS sequence"/>
</dbReference>
<name>A0A5R9F960_9BACL</name>
<evidence type="ECO:0000256" key="7">
    <source>
        <dbReference type="ARBA" id="ARBA00023288"/>
    </source>
</evidence>
<dbReference type="Pfam" id="PF25198">
    <property type="entry name" value="Spore_GerAC_N"/>
    <property type="match status" value="1"/>
</dbReference>
<evidence type="ECO:0008006" key="12">
    <source>
        <dbReference type="Google" id="ProtNLM"/>
    </source>
</evidence>
<organism evidence="10 11">
    <name type="scientific">Exobacillus caeni</name>
    <dbReference type="NCBI Taxonomy" id="2574798"/>
    <lineage>
        <taxon>Bacteria</taxon>
        <taxon>Bacillati</taxon>
        <taxon>Bacillota</taxon>
        <taxon>Bacilli</taxon>
        <taxon>Bacillales</taxon>
        <taxon>Guptibacillaceae</taxon>
        <taxon>Exobacillus</taxon>
    </lineage>
</organism>
<keyword evidence="7" id="KW-0449">Lipoprotein</keyword>
<feature type="domain" description="Spore germination protein N-terminal" evidence="9">
    <location>
        <begin position="32"/>
        <end position="206"/>
    </location>
</feature>
<proteinExistence type="inferred from homology"/>
<keyword evidence="4" id="KW-0732">Signal</keyword>
<evidence type="ECO:0000256" key="5">
    <source>
        <dbReference type="ARBA" id="ARBA00023136"/>
    </source>
</evidence>
<accession>A0A5R9F960</accession>
<dbReference type="GO" id="GO:0016020">
    <property type="term" value="C:membrane"/>
    <property type="evidence" value="ECO:0007669"/>
    <property type="project" value="UniProtKB-SubCell"/>
</dbReference>
<evidence type="ECO:0000256" key="2">
    <source>
        <dbReference type="ARBA" id="ARBA00007886"/>
    </source>
</evidence>
<dbReference type="OrthoDB" id="2380468at2"/>
<comment type="subcellular location">
    <subcellularLocation>
        <location evidence="1">Membrane</location>
        <topology evidence="1">Lipid-anchor</topology>
    </subcellularLocation>
</comment>
<dbReference type="PROSITE" id="PS51257">
    <property type="entry name" value="PROKAR_LIPOPROTEIN"/>
    <property type="match status" value="1"/>
</dbReference>
<evidence type="ECO:0000256" key="4">
    <source>
        <dbReference type="ARBA" id="ARBA00022729"/>
    </source>
</evidence>
<dbReference type="EMBL" id="SWLG01000007">
    <property type="protein sequence ID" value="TLS37084.1"/>
    <property type="molecule type" value="Genomic_DNA"/>
</dbReference>
<evidence type="ECO:0000256" key="3">
    <source>
        <dbReference type="ARBA" id="ARBA00022544"/>
    </source>
</evidence>
<dbReference type="PANTHER" id="PTHR35789:SF1">
    <property type="entry name" value="SPORE GERMINATION PROTEIN B3"/>
    <property type="match status" value="1"/>
</dbReference>
<gene>
    <name evidence="10" type="ORF">FCL54_11180</name>
</gene>
<evidence type="ECO:0000259" key="9">
    <source>
        <dbReference type="Pfam" id="PF25198"/>
    </source>
</evidence>
<evidence type="ECO:0000313" key="11">
    <source>
        <dbReference type="Proteomes" id="UP000308230"/>
    </source>
</evidence>
<dbReference type="InterPro" id="IPR046953">
    <property type="entry name" value="Spore_GerAC-like_C"/>
</dbReference>
<dbReference type="PANTHER" id="PTHR35789">
    <property type="entry name" value="SPORE GERMINATION PROTEIN B3"/>
    <property type="match status" value="1"/>
</dbReference>
<comment type="similarity">
    <text evidence="2">Belongs to the GerABKC lipoprotein family.</text>
</comment>
<comment type="caution">
    <text evidence="10">The sequence shown here is derived from an EMBL/GenBank/DDBJ whole genome shotgun (WGS) entry which is preliminary data.</text>
</comment>
<keyword evidence="5" id="KW-0472">Membrane</keyword>
<dbReference type="InterPro" id="IPR008844">
    <property type="entry name" value="Spore_GerAC-like"/>
</dbReference>
<keyword evidence="3" id="KW-0309">Germination</keyword>
<dbReference type="AlphaFoldDB" id="A0A5R9F960"/>
<keyword evidence="6" id="KW-0564">Palmitate</keyword>
<feature type="domain" description="Spore germination GerAC-like C-terminal" evidence="8">
    <location>
        <begin position="225"/>
        <end position="380"/>
    </location>
</feature>